<evidence type="ECO:0000256" key="7">
    <source>
        <dbReference type="PIRNR" id="PIRNR003107"/>
    </source>
</evidence>
<dbReference type="FunFam" id="1.20.58.220:FF:000004">
    <property type="entry name" value="Phosphate-specific transport system accessory protein PhoU"/>
    <property type="match status" value="1"/>
</dbReference>
<gene>
    <name evidence="9" type="ORF">Psch_00151</name>
</gene>
<evidence type="ECO:0000256" key="4">
    <source>
        <dbReference type="ARBA" id="ARBA00022448"/>
    </source>
</evidence>
<comment type="caution">
    <text evidence="9">The sequence shown here is derived from an EMBL/GenBank/DDBJ whole genome shotgun (WGS) entry which is preliminary data.</text>
</comment>
<evidence type="ECO:0000259" key="8">
    <source>
        <dbReference type="Pfam" id="PF01895"/>
    </source>
</evidence>
<dbReference type="EMBL" id="QFGA01000001">
    <property type="protein sequence ID" value="TEB06619.1"/>
    <property type="molecule type" value="Genomic_DNA"/>
</dbReference>
<dbReference type="Gene3D" id="1.20.58.220">
    <property type="entry name" value="Phosphate transport system protein phou homolog 2, domain 2"/>
    <property type="match status" value="1"/>
</dbReference>
<comment type="subcellular location">
    <subcellularLocation>
        <location evidence="1 7">Cytoplasm</location>
    </subcellularLocation>
</comment>
<dbReference type="PANTHER" id="PTHR42930">
    <property type="entry name" value="PHOSPHATE-SPECIFIC TRANSPORT SYSTEM ACCESSORY PROTEIN PHOU"/>
    <property type="match status" value="1"/>
</dbReference>
<dbReference type="GO" id="GO:0030643">
    <property type="term" value="P:intracellular phosphate ion homeostasis"/>
    <property type="evidence" value="ECO:0007669"/>
    <property type="project" value="InterPro"/>
</dbReference>
<dbReference type="GO" id="GO:0045936">
    <property type="term" value="P:negative regulation of phosphate metabolic process"/>
    <property type="evidence" value="ECO:0007669"/>
    <property type="project" value="InterPro"/>
</dbReference>
<comment type="subunit">
    <text evidence="3 7">Homodimer.</text>
</comment>
<protein>
    <recommendedName>
        <fullName evidence="7">Phosphate-specific transport system accessory protein PhoU</fullName>
    </recommendedName>
</protein>
<dbReference type="GO" id="GO:0005737">
    <property type="term" value="C:cytoplasm"/>
    <property type="evidence" value="ECO:0007669"/>
    <property type="project" value="UniProtKB-SubCell"/>
</dbReference>
<name>A0A4Y7RCY0_9FIRM</name>
<accession>A0A4Y7RCY0</accession>
<dbReference type="NCBIfam" id="TIGR02135">
    <property type="entry name" value="phoU_full"/>
    <property type="match status" value="1"/>
</dbReference>
<dbReference type="Pfam" id="PF01895">
    <property type="entry name" value="PhoU"/>
    <property type="match status" value="2"/>
</dbReference>
<keyword evidence="10" id="KW-1185">Reference proteome</keyword>
<dbReference type="InterPro" id="IPR026022">
    <property type="entry name" value="PhoU_dom"/>
</dbReference>
<dbReference type="InterPro" id="IPR028366">
    <property type="entry name" value="PhoU"/>
</dbReference>
<keyword evidence="5 7" id="KW-0963">Cytoplasm</keyword>
<evidence type="ECO:0000313" key="9">
    <source>
        <dbReference type="EMBL" id="TEB06619.1"/>
    </source>
</evidence>
<evidence type="ECO:0000256" key="6">
    <source>
        <dbReference type="ARBA" id="ARBA00022592"/>
    </source>
</evidence>
<evidence type="ECO:0000256" key="2">
    <source>
        <dbReference type="ARBA" id="ARBA00008107"/>
    </source>
</evidence>
<dbReference type="GO" id="GO:0006817">
    <property type="term" value="P:phosphate ion transport"/>
    <property type="evidence" value="ECO:0007669"/>
    <property type="project" value="UniProtKB-KW"/>
</dbReference>
<dbReference type="RefSeq" id="WP_134216927.1">
    <property type="nucleotide sequence ID" value="NZ_QFGA01000001.1"/>
</dbReference>
<comment type="similarity">
    <text evidence="2 7">Belongs to the PhoU family.</text>
</comment>
<evidence type="ECO:0000256" key="5">
    <source>
        <dbReference type="ARBA" id="ARBA00022490"/>
    </source>
</evidence>
<sequence length="218" mass="24408">MEKRILEEELEDLQNNVLRMGALVEKALYDATRALLEGHADLAERVIAADDSIDSLNTEVQDQCVRLLALRQPMAGDLRTIKTDLQIAMDLERMGDYSESIAKAALRLHGEKTIHKLHYMPQMVELVREMAHNFITSYDLADIELARRAATLEDAIDKLYKESFQSLTGIIREDPGTAATAIQLLLAGVYLERIADHATNIGESVIYMVTGLRSNLNV</sequence>
<reference evidence="9 10" key="1">
    <citation type="journal article" date="2018" name="Environ. Microbiol.">
        <title>Novel energy conservation strategies and behaviour of Pelotomaculum schinkii driving syntrophic propionate catabolism.</title>
        <authorList>
            <person name="Hidalgo-Ahumada C.A.P."/>
            <person name="Nobu M.K."/>
            <person name="Narihiro T."/>
            <person name="Tamaki H."/>
            <person name="Liu W.T."/>
            <person name="Kamagata Y."/>
            <person name="Stams A.J.M."/>
            <person name="Imachi H."/>
            <person name="Sousa D.Z."/>
        </authorList>
    </citation>
    <scope>NUCLEOTIDE SEQUENCE [LARGE SCALE GENOMIC DNA]</scope>
    <source>
        <strain evidence="9 10">HH</strain>
    </source>
</reference>
<keyword evidence="4 7" id="KW-0813">Transport</keyword>
<dbReference type="SUPFAM" id="SSF109755">
    <property type="entry name" value="PhoU-like"/>
    <property type="match status" value="1"/>
</dbReference>
<organism evidence="9 10">
    <name type="scientific">Pelotomaculum schinkii</name>
    <dbReference type="NCBI Taxonomy" id="78350"/>
    <lineage>
        <taxon>Bacteria</taxon>
        <taxon>Bacillati</taxon>
        <taxon>Bacillota</taxon>
        <taxon>Clostridia</taxon>
        <taxon>Eubacteriales</taxon>
        <taxon>Desulfotomaculaceae</taxon>
        <taxon>Pelotomaculum</taxon>
    </lineage>
</organism>
<proteinExistence type="inferred from homology"/>
<feature type="domain" description="PhoU" evidence="8">
    <location>
        <begin position="122"/>
        <end position="205"/>
    </location>
</feature>
<comment type="function">
    <text evidence="7">Plays a role in the regulation of phosphate uptake.</text>
</comment>
<dbReference type="Proteomes" id="UP000298324">
    <property type="component" value="Unassembled WGS sequence"/>
</dbReference>
<evidence type="ECO:0000256" key="3">
    <source>
        <dbReference type="ARBA" id="ARBA00011738"/>
    </source>
</evidence>
<keyword evidence="6 7" id="KW-0592">Phosphate transport</keyword>
<evidence type="ECO:0000313" key="10">
    <source>
        <dbReference type="Proteomes" id="UP000298324"/>
    </source>
</evidence>
<dbReference type="InterPro" id="IPR038078">
    <property type="entry name" value="PhoU-like_sf"/>
</dbReference>
<dbReference type="PANTHER" id="PTHR42930:SF3">
    <property type="entry name" value="PHOSPHATE-SPECIFIC TRANSPORT SYSTEM ACCESSORY PROTEIN PHOU"/>
    <property type="match status" value="1"/>
</dbReference>
<evidence type="ECO:0000256" key="1">
    <source>
        <dbReference type="ARBA" id="ARBA00004496"/>
    </source>
</evidence>
<dbReference type="AlphaFoldDB" id="A0A4Y7RCY0"/>
<dbReference type="PIRSF" id="PIRSF003107">
    <property type="entry name" value="PhoU"/>
    <property type="match status" value="1"/>
</dbReference>
<feature type="domain" description="PhoU" evidence="8">
    <location>
        <begin position="17"/>
        <end position="104"/>
    </location>
</feature>